<accession>A0A4R4N079</accession>
<dbReference type="Gene3D" id="3.40.50.1820">
    <property type="entry name" value="alpha/beta hydrolase"/>
    <property type="match status" value="1"/>
</dbReference>
<dbReference type="ESTHER" id="9actn-a0a4r4n079">
    <property type="family name" value="Dieckmann_Cyclase"/>
</dbReference>
<comment type="caution">
    <text evidence="1">The sequence shown here is derived from an EMBL/GenBank/DDBJ whole genome shotgun (WGS) entry which is preliminary data.</text>
</comment>
<dbReference type="OrthoDB" id="3601157at2"/>
<protein>
    <recommendedName>
        <fullName evidence="3">Thioesterase domain-containing protein</fullName>
    </recommendedName>
</protein>
<dbReference type="Proteomes" id="UP000295157">
    <property type="component" value="Unassembled WGS sequence"/>
</dbReference>
<dbReference type="RefSeq" id="WP_132337550.1">
    <property type="nucleotide sequence ID" value="NZ_SMJZ01000146.1"/>
</dbReference>
<dbReference type="EMBL" id="SMJZ01000146">
    <property type="protein sequence ID" value="TDC01935.1"/>
    <property type="molecule type" value="Genomic_DNA"/>
</dbReference>
<evidence type="ECO:0008006" key="3">
    <source>
        <dbReference type="Google" id="ProtNLM"/>
    </source>
</evidence>
<keyword evidence="2" id="KW-1185">Reference proteome</keyword>
<dbReference type="SUPFAM" id="SSF53474">
    <property type="entry name" value="alpha/beta-Hydrolases"/>
    <property type="match status" value="1"/>
</dbReference>
<name>A0A4R4N079_9ACTN</name>
<dbReference type="AlphaFoldDB" id="A0A4R4N079"/>
<sequence>MNLVTTWTTLKESDSANLVLCVDFTETGRAEAGFPDLLAKMDYDGTFWHVSPPAVAPGADIDGAAYVRSWFEPLKASGRKVHAVMGYCIGAVYAAELVKLLEEEQGEAPRLILFDPEPTSLENIYFQFGKVFGILSSILNEEDVAETREAMDRPLQQEGVTVEGYATQLYAKFRDVGHRAFDRAGLDPEYSEEMWGTFSAFLSFLTYADHLDPWEGWQRATAVSSSNPRNGLNGLRASGRDAVVAEELRFDKGHDVLLTDDEIARAVTKLLER</sequence>
<evidence type="ECO:0000313" key="1">
    <source>
        <dbReference type="EMBL" id="TDC01935.1"/>
    </source>
</evidence>
<dbReference type="InterPro" id="IPR029058">
    <property type="entry name" value="AB_hydrolase_fold"/>
</dbReference>
<proteinExistence type="predicted"/>
<evidence type="ECO:0000313" key="2">
    <source>
        <dbReference type="Proteomes" id="UP000295157"/>
    </source>
</evidence>
<gene>
    <name evidence="1" type="ORF">E1267_30635</name>
</gene>
<reference evidence="1 2" key="1">
    <citation type="submission" date="2019-02" db="EMBL/GenBank/DDBJ databases">
        <title>Draft genome sequences of novel Actinobacteria.</title>
        <authorList>
            <person name="Sahin N."/>
            <person name="Ay H."/>
            <person name="Saygin H."/>
        </authorList>
    </citation>
    <scope>NUCLEOTIDE SEQUENCE [LARGE SCALE GENOMIC DNA]</scope>
    <source>
        <strain evidence="1 2">KC201</strain>
    </source>
</reference>
<organism evidence="1 2">
    <name type="scientific">Nonomuraea longispora</name>
    <dbReference type="NCBI Taxonomy" id="1848320"/>
    <lineage>
        <taxon>Bacteria</taxon>
        <taxon>Bacillati</taxon>
        <taxon>Actinomycetota</taxon>
        <taxon>Actinomycetes</taxon>
        <taxon>Streptosporangiales</taxon>
        <taxon>Streptosporangiaceae</taxon>
        <taxon>Nonomuraea</taxon>
    </lineage>
</organism>